<keyword evidence="1" id="KW-0812">Transmembrane</keyword>
<proteinExistence type="predicted"/>
<keyword evidence="4" id="KW-1185">Reference proteome</keyword>
<evidence type="ECO:0000256" key="1">
    <source>
        <dbReference type="SAM" id="Phobius"/>
    </source>
</evidence>
<dbReference type="Pfam" id="PF08534">
    <property type="entry name" value="Redoxin"/>
    <property type="match status" value="1"/>
</dbReference>
<accession>A0A6M1T4M9</accession>
<name>A0A6M1T4M9_9BACT</name>
<dbReference type="InterPro" id="IPR013740">
    <property type="entry name" value="Redoxin"/>
</dbReference>
<dbReference type="AlphaFoldDB" id="A0A6M1T4M9"/>
<evidence type="ECO:0000259" key="2">
    <source>
        <dbReference type="PROSITE" id="PS51352"/>
    </source>
</evidence>
<sequence>MPEKETQKKNRTWKREVLDWIVILGIGLFVYAMGWHTEIIGRLQQAILWTGIIQADTDMESADRETIDYDMLLVSLEGESTNLSEFKGQVIFLNYWATWCPPCIAEMPNIQSLYQEFRDKPGLTFVMVSLDEDPQKAKDFLQRKGFTFGSYQLAGRRPEVFQSSVIPTTYVIGRDGRLASKKRGMANYNTDAFKNFLNQLLDE</sequence>
<evidence type="ECO:0000313" key="3">
    <source>
        <dbReference type="EMBL" id="NGP77737.1"/>
    </source>
</evidence>
<dbReference type="CDD" id="cd02966">
    <property type="entry name" value="TlpA_like_family"/>
    <property type="match status" value="1"/>
</dbReference>
<dbReference type="InterPro" id="IPR036249">
    <property type="entry name" value="Thioredoxin-like_sf"/>
</dbReference>
<feature type="domain" description="Thioredoxin" evidence="2">
    <location>
        <begin position="53"/>
        <end position="202"/>
    </location>
</feature>
<dbReference type="RefSeq" id="WP_165143386.1">
    <property type="nucleotide sequence ID" value="NZ_JAALLT010000004.1"/>
</dbReference>
<dbReference type="EMBL" id="JAALLT010000004">
    <property type="protein sequence ID" value="NGP77737.1"/>
    <property type="molecule type" value="Genomic_DNA"/>
</dbReference>
<dbReference type="GO" id="GO:0016491">
    <property type="term" value="F:oxidoreductase activity"/>
    <property type="evidence" value="ECO:0007669"/>
    <property type="project" value="InterPro"/>
</dbReference>
<dbReference type="SUPFAM" id="SSF52833">
    <property type="entry name" value="Thioredoxin-like"/>
    <property type="match status" value="1"/>
</dbReference>
<dbReference type="InterPro" id="IPR050553">
    <property type="entry name" value="Thioredoxin_ResA/DsbE_sf"/>
</dbReference>
<feature type="transmembrane region" description="Helical" evidence="1">
    <location>
        <begin position="17"/>
        <end position="35"/>
    </location>
</feature>
<gene>
    <name evidence="3" type="ORF">G3570_13905</name>
</gene>
<dbReference type="InterPro" id="IPR013766">
    <property type="entry name" value="Thioredoxin_domain"/>
</dbReference>
<dbReference type="PANTHER" id="PTHR42852:SF13">
    <property type="entry name" value="PROTEIN DIPZ"/>
    <property type="match status" value="1"/>
</dbReference>
<dbReference type="Proteomes" id="UP000473278">
    <property type="component" value="Unassembled WGS sequence"/>
</dbReference>
<keyword evidence="1" id="KW-0472">Membrane</keyword>
<protein>
    <submittedName>
        <fullName evidence="3">TlpA family protein disulfide reductase</fullName>
    </submittedName>
</protein>
<comment type="caution">
    <text evidence="3">The sequence shown here is derived from an EMBL/GenBank/DDBJ whole genome shotgun (WGS) entry which is preliminary data.</text>
</comment>
<dbReference type="Gene3D" id="3.40.30.10">
    <property type="entry name" value="Glutaredoxin"/>
    <property type="match status" value="1"/>
</dbReference>
<dbReference type="PROSITE" id="PS51352">
    <property type="entry name" value="THIOREDOXIN_2"/>
    <property type="match status" value="1"/>
</dbReference>
<reference evidence="3 4" key="1">
    <citation type="submission" date="2020-02" db="EMBL/GenBank/DDBJ databases">
        <title>Balneolaceae bacterium YR4-1, complete genome.</title>
        <authorList>
            <person name="Li Y."/>
            <person name="Wu S."/>
        </authorList>
    </citation>
    <scope>NUCLEOTIDE SEQUENCE [LARGE SCALE GENOMIC DNA]</scope>
    <source>
        <strain evidence="3 4">YR4-1</strain>
    </source>
</reference>
<evidence type="ECO:0000313" key="4">
    <source>
        <dbReference type="Proteomes" id="UP000473278"/>
    </source>
</evidence>
<keyword evidence="1" id="KW-1133">Transmembrane helix</keyword>
<organism evidence="3 4">
    <name type="scientific">Halalkalibaculum roseum</name>
    <dbReference type="NCBI Taxonomy" id="2709311"/>
    <lineage>
        <taxon>Bacteria</taxon>
        <taxon>Pseudomonadati</taxon>
        <taxon>Balneolota</taxon>
        <taxon>Balneolia</taxon>
        <taxon>Balneolales</taxon>
        <taxon>Balneolaceae</taxon>
        <taxon>Halalkalibaculum</taxon>
    </lineage>
</organism>
<dbReference type="PANTHER" id="PTHR42852">
    <property type="entry name" value="THIOL:DISULFIDE INTERCHANGE PROTEIN DSBE"/>
    <property type="match status" value="1"/>
</dbReference>